<dbReference type="RefSeq" id="WP_105336403.1">
    <property type="nucleotide sequence ID" value="NZ_PUHZ01000016.1"/>
</dbReference>
<dbReference type="OrthoDB" id="277020at2"/>
<dbReference type="InterPro" id="IPR051808">
    <property type="entry name" value="Type_IV_pilus_biogenesis"/>
</dbReference>
<dbReference type="Proteomes" id="UP000237819">
    <property type="component" value="Unassembled WGS sequence"/>
</dbReference>
<feature type="region of interest" description="Disordered" evidence="1">
    <location>
        <begin position="556"/>
        <end position="674"/>
    </location>
</feature>
<accession>A0A2S8GKN1</accession>
<protein>
    <submittedName>
        <fullName evidence="2">Uncharacterized protein</fullName>
    </submittedName>
</protein>
<comment type="caution">
    <text evidence="2">The sequence shown here is derived from an EMBL/GenBank/DDBJ whole genome shotgun (WGS) entry which is preliminary data.</text>
</comment>
<sequence length="674" mass="73978">MSWLRILTITAATSATLVCLPAYGQFGGGYGGQRHAGGFGGGYGPGMPPAEPTPEVPSVQVTADYVNQPITNVEQRRAVEAKLLRRVNCQFTDTPLSEVLGRLQSQAGIDIRLDNRALEDVGLSSDVPVTFHLRQLRLLTTLDLMLRELDLTYVISEDRLIVTTPEEAESDLRTVYYPCDDLLKQFAGYGLDYDSLIQGITTCVEPEYWEELGGPGSVQPLNGGLVISQVDTIHWKIERLMAALRRAKGLPSENYDPTTIELGSQRFERERIDRALSVVLPELSLKRTPLEELVQSISQRTGVRFWIDRRAMEDVGLSPDVELTNNWRNVTAAVVLHDVFSQLELTGQYRDDIYVITTPEEAESELKLKLYPVRDFLAGENWATGADPFANGGGQPLKAERHYVADFDSLINTITTVIEPESWEDLGGPGAIQPYHVSDVLIVAQTDEIHKKLDDLLREIRAGRFSGITEPVGSQPMATGYFGALPENEEIVDRTHRLDWNVDPQQLADVARKLQQYIAPGSWDGEHKYLRTLGTNQFVVRHKPQIQRQIRDELQRMAASAESGDGSPAVQGRRWSGGGGGFFRPAPNPGRDPFAEPKQQDMPNPFGPPSPSQNPFGGADDADPFGAASDDPFAGPNQSDASNPFGAQPPNQNPFGGSGDADPFGAASDDPFGS</sequence>
<evidence type="ECO:0000313" key="3">
    <source>
        <dbReference type="Proteomes" id="UP000237819"/>
    </source>
</evidence>
<name>A0A2S8GKN1_9BACT</name>
<evidence type="ECO:0000313" key="2">
    <source>
        <dbReference type="EMBL" id="PQO45003.1"/>
    </source>
</evidence>
<reference evidence="2 3" key="1">
    <citation type="submission" date="2018-02" db="EMBL/GenBank/DDBJ databases">
        <title>Comparative genomes isolates from brazilian mangrove.</title>
        <authorList>
            <person name="Araujo J.E."/>
            <person name="Taketani R.G."/>
            <person name="Silva M.C.P."/>
            <person name="Loureco M.V."/>
            <person name="Andreote F.D."/>
        </authorList>
    </citation>
    <scope>NUCLEOTIDE SEQUENCE [LARGE SCALE GENOMIC DNA]</scope>
    <source>
        <strain evidence="2 3">Nap-Phe MGV</strain>
    </source>
</reference>
<gene>
    <name evidence="2" type="ORF">C5Y93_15830</name>
</gene>
<dbReference type="EMBL" id="PUHZ01000016">
    <property type="protein sequence ID" value="PQO45003.1"/>
    <property type="molecule type" value="Genomic_DNA"/>
</dbReference>
<proteinExistence type="predicted"/>
<dbReference type="AlphaFoldDB" id="A0A2S8GKN1"/>
<organism evidence="2 3">
    <name type="scientific">Blastopirellula marina</name>
    <dbReference type="NCBI Taxonomy" id="124"/>
    <lineage>
        <taxon>Bacteria</taxon>
        <taxon>Pseudomonadati</taxon>
        <taxon>Planctomycetota</taxon>
        <taxon>Planctomycetia</taxon>
        <taxon>Pirellulales</taxon>
        <taxon>Pirellulaceae</taxon>
        <taxon>Blastopirellula</taxon>
    </lineage>
</organism>
<evidence type="ECO:0000256" key="1">
    <source>
        <dbReference type="SAM" id="MobiDB-lite"/>
    </source>
</evidence>
<feature type="compositionally biased region" description="Low complexity" evidence="1">
    <location>
        <begin position="615"/>
        <end position="634"/>
    </location>
</feature>
<dbReference type="PANTHER" id="PTHR30604:SF1">
    <property type="entry name" value="DNA UTILIZATION PROTEIN HOFQ"/>
    <property type="match status" value="1"/>
</dbReference>
<dbReference type="PANTHER" id="PTHR30604">
    <property type="entry name" value="PROTEIN TRANSPORT PROTEIN HOFQ"/>
    <property type="match status" value="1"/>
</dbReference>